<evidence type="ECO:0000256" key="4">
    <source>
        <dbReference type="ARBA" id="ARBA00023212"/>
    </source>
</evidence>
<dbReference type="Gene3D" id="3.80.10.10">
    <property type="entry name" value="Ribonuclease Inhibitor"/>
    <property type="match status" value="2"/>
</dbReference>
<feature type="region of interest" description="Disordered" evidence="6">
    <location>
        <begin position="292"/>
        <end position="345"/>
    </location>
</feature>
<keyword evidence="2" id="KW-0963">Cytoplasm</keyword>
<dbReference type="InterPro" id="IPR001611">
    <property type="entry name" value="Leu-rich_rpt"/>
</dbReference>
<feature type="compositionally biased region" description="Basic and acidic residues" evidence="6">
    <location>
        <begin position="323"/>
        <end position="341"/>
    </location>
</feature>
<dbReference type="PANTHER" id="PTHR23170">
    <property type="entry name" value="NY-REN-58 ANTIGEN"/>
    <property type="match status" value="1"/>
</dbReference>
<keyword evidence="4" id="KW-0206">Cytoskeleton</keyword>
<dbReference type="Gene3D" id="1.10.287.1490">
    <property type="match status" value="1"/>
</dbReference>
<evidence type="ECO:0000256" key="1">
    <source>
        <dbReference type="ARBA" id="ARBA00004300"/>
    </source>
</evidence>
<dbReference type="KEGG" id="nlo:107216597"/>
<protein>
    <submittedName>
        <fullName evidence="8">Leucine-rich repeat-containing protein 45-like</fullName>
    </submittedName>
</protein>
<sequence length="726" mass="83590">MKMLKDHELFVLLCEKRGLKPPSDVLEAIKNASATGELQLSRVSILVPICEVIAQVLMSSSAIKRMDLSDCMLNLSKSLSCILNALCEGSNMTSLNLKGNNIHGPTVAQLGQVLVHNNTLKLLNVEWNSLGSHVDSFTKFCDGLTKNHNIEELDLRYNQISPYCAEALCKVLRLNKSLKVLDLAWNTIGLQGGQLLLTGMQENKNIVKLNLHGNCIPADIVHLIEERTRSNQSRRMISVTSMTKEIEKAKSFLQVTDNKEKIVSFTDSDSTIQSRLKYRRKKKKRVELFKKEIPSGMTDDSMEKTSNESDTNSLTNLLVPAEENLKRDEPRNDISGDDSRKNNKICSSSADAATNKIKELNQILQDRTTAINLLTNEVGVKAAEIEAVRSQIDQLRTELERVKEERDKLTGEKTREILDLKENHKEIEEGWKKVHKELEDAYHKALLHKKEYEVRIRRYERDIHRSSLEISSLKEKIISITQTYEDLVLKDKTEMHRLRREIKERESRHKNEISIVKNTLRDTTQALEDCQMQLQKSRSELRDVTESQLTLKAKINEMEHLNVRYSRSEESLHRVKEEKENLEEKIEESQRTVSSLQRQVVALQSELVEPQRRYELLNDELIQEKEKTSRLKEELAEERERAKEQSIQIQKMTLQITALNTQINDIRSSHADTLRERDKERTQLKDIIAMKEREINDLKAEEVQRAGQLYAAFSKYLGSRGPNPVL</sequence>
<keyword evidence="7" id="KW-1185">Reference proteome</keyword>
<dbReference type="InterPro" id="IPR032675">
    <property type="entry name" value="LRR_dom_sf"/>
</dbReference>
<organism evidence="8">
    <name type="scientific">Neodiprion lecontei</name>
    <name type="common">Redheaded pine sawfly</name>
    <dbReference type="NCBI Taxonomy" id="441921"/>
    <lineage>
        <taxon>Eukaryota</taxon>
        <taxon>Metazoa</taxon>
        <taxon>Ecdysozoa</taxon>
        <taxon>Arthropoda</taxon>
        <taxon>Hexapoda</taxon>
        <taxon>Insecta</taxon>
        <taxon>Pterygota</taxon>
        <taxon>Neoptera</taxon>
        <taxon>Endopterygota</taxon>
        <taxon>Hymenoptera</taxon>
        <taxon>Tenthredinoidea</taxon>
        <taxon>Diprionidae</taxon>
        <taxon>Diprioninae</taxon>
        <taxon>Neodiprion</taxon>
    </lineage>
</organism>
<gene>
    <name evidence="8" type="primary">LOC107216597</name>
</gene>
<dbReference type="SMART" id="SM00368">
    <property type="entry name" value="LRR_RI"/>
    <property type="match status" value="3"/>
</dbReference>
<dbReference type="GeneID" id="107216597"/>
<dbReference type="PANTHER" id="PTHR23170:SF3">
    <property type="entry name" value="LEUCINE-RICH REPEAT-CONTAINING PROTEIN 45"/>
    <property type="match status" value="1"/>
</dbReference>
<dbReference type="OrthoDB" id="8436363at2759"/>
<evidence type="ECO:0000256" key="3">
    <source>
        <dbReference type="ARBA" id="ARBA00023054"/>
    </source>
</evidence>
<feature type="coiled-coil region" evidence="5">
    <location>
        <begin position="449"/>
        <end position="476"/>
    </location>
</feature>
<evidence type="ECO:0000256" key="5">
    <source>
        <dbReference type="SAM" id="Coils"/>
    </source>
</evidence>
<reference evidence="8" key="1">
    <citation type="submission" date="2025-08" db="UniProtKB">
        <authorList>
            <consortium name="RefSeq"/>
        </authorList>
    </citation>
    <scope>IDENTIFICATION</scope>
    <source>
        <tissue evidence="8">Thorax and Abdomen</tissue>
    </source>
</reference>
<dbReference type="InterPro" id="IPR052116">
    <property type="entry name" value="Centro_Cilium_Assembly"/>
</dbReference>
<evidence type="ECO:0000256" key="6">
    <source>
        <dbReference type="SAM" id="MobiDB-lite"/>
    </source>
</evidence>
<proteinExistence type="predicted"/>
<dbReference type="Pfam" id="PF13516">
    <property type="entry name" value="LRR_6"/>
    <property type="match status" value="2"/>
</dbReference>
<dbReference type="SUPFAM" id="SSF52047">
    <property type="entry name" value="RNI-like"/>
    <property type="match status" value="1"/>
</dbReference>
<evidence type="ECO:0000256" key="2">
    <source>
        <dbReference type="ARBA" id="ARBA00022490"/>
    </source>
</evidence>
<dbReference type="RefSeq" id="XP_015509324.2">
    <property type="nucleotide sequence ID" value="XM_015653838.2"/>
</dbReference>
<name>A0A6J0B2P6_NEOLC</name>
<dbReference type="AlphaFoldDB" id="A0A6J0B2P6"/>
<feature type="coiled-coil region" evidence="5">
    <location>
        <begin position="520"/>
        <end position="655"/>
    </location>
</feature>
<evidence type="ECO:0000313" key="7">
    <source>
        <dbReference type="Proteomes" id="UP000829291"/>
    </source>
</evidence>
<feature type="coiled-coil region" evidence="5">
    <location>
        <begin position="385"/>
        <end position="412"/>
    </location>
</feature>
<dbReference type="GO" id="GO:0005813">
    <property type="term" value="C:centrosome"/>
    <property type="evidence" value="ECO:0007669"/>
    <property type="project" value="UniProtKB-SubCell"/>
</dbReference>
<dbReference type="Proteomes" id="UP000829291">
    <property type="component" value="Chromosome 2"/>
</dbReference>
<keyword evidence="3 5" id="KW-0175">Coiled coil</keyword>
<comment type="subcellular location">
    <subcellularLocation>
        <location evidence="1">Cytoplasm</location>
        <location evidence="1">Cytoskeleton</location>
        <location evidence="1">Microtubule organizing center</location>
        <location evidence="1">Centrosome</location>
    </subcellularLocation>
</comment>
<evidence type="ECO:0000313" key="8">
    <source>
        <dbReference type="RefSeq" id="XP_015509324.2"/>
    </source>
</evidence>
<accession>A0A6J0B2P6</accession>
<dbReference type="InParanoid" id="A0A6J0B2P6"/>